<organism evidence="4 5">
    <name type="scientific">Noviherbaspirillum sedimenti</name>
    <dbReference type="NCBI Taxonomy" id="2320865"/>
    <lineage>
        <taxon>Bacteria</taxon>
        <taxon>Pseudomonadati</taxon>
        <taxon>Pseudomonadota</taxon>
        <taxon>Betaproteobacteria</taxon>
        <taxon>Burkholderiales</taxon>
        <taxon>Oxalobacteraceae</taxon>
        <taxon>Noviherbaspirillum</taxon>
    </lineage>
</organism>
<dbReference type="Gene3D" id="3.40.50.1820">
    <property type="entry name" value="alpha/beta hydrolase"/>
    <property type="match status" value="1"/>
</dbReference>
<dbReference type="InterPro" id="IPR029058">
    <property type="entry name" value="AB_hydrolase_fold"/>
</dbReference>
<dbReference type="SUPFAM" id="SSF53474">
    <property type="entry name" value="alpha/beta-Hydrolases"/>
    <property type="match status" value="2"/>
</dbReference>
<dbReference type="GO" id="GO:0016787">
    <property type="term" value="F:hydrolase activity"/>
    <property type="evidence" value="ECO:0007669"/>
    <property type="project" value="UniProtKB-KW"/>
</dbReference>
<evidence type="ECO:0000256" key="1">
    <source>
        <dbReference type="ARBA" id="ARBA00022729"/>
    </source>
</evidence>
<protein>
    <submittedName>
        <fullName evidence="4">Poly(3-hydroxybutyrate) depolymerase</fullName>
    </submittedName>
</protein>
<dbReference type="PANTHER" id="PTHR43037:SF1">
    <property type="entry name" value="BLL1128 PROTEIN"/>
    <property type="match status" value="1"/>
</dbReference>
<name>A0A3A3G9H5_9BURK</name>
<keyword evidence="5" id="KW-1185">Reference proteome</keyword>
<accession>A0A3A3G9H5</accession>
<evidence type="ECO:0000256" key="3">
    <source>
        <dbReference type="SAM" id="SignalP"/>
    </source>
</evidence>
<dbReference type="EMBL" id="QYUQ01000002">
    <property type="protein sequence ID" value="RJG03399.1"/>
    <property type="molecule type" value="Genomic_DNA"/>
</dbReference>
<feature type="chain" id="PRO_5017481464" evidence="3">
    <location>
        <begin position="27"/>
        <end position="429"/>
    </location>
</feature>
<dbReference type="InterPro" id="IPR050955">
    <property type="entry name" value="Plant_Biomass_Hydrol_Est"/>
</dbReference>
<dbReference type="GO" id="GO:0005576">
    <property type="term" value="C:extracellular region"/>
    <property type="evidence" value="ECO:0007669"/>
    <property type="project" value="InterPro"/>
</dbReference>
<evidence type="ECO:0000313" key="4">
    <source>
        <dbReference type="EMBL" id="RJG03399.1"/>
    </source>
</evidence>
<dbReference type="Pfam" id="PF10503">
    <property type="entry name" value="Esterase_PHB"/>
    <property type="match status" value="1"/>
</dbReference>
<dbReference type="AlphaFoldDB" id="A0A3A3G9H5"/>
<reference evidence="5" key="1">
    <citation type="submission" date="2018-09" db="EMBL/GenBank/DDBJ databases">
        <authorList>
            <person name="Zhu H."/>
        </authorList>
    </citation>
    <scope>NUCLEOTIDE SEQUENCE [LARGE SCALE GENOMIC DNA]</scope>
    <source>
        <strain evidence="5">K1S02-23</strain>
    </source>
</reference>
<keyword evidence="1 3" id="KW-0732">Signal</keyword>
<feature type="signal peptide" evidence="3">
    <location>
        <begin position="1"/>
        <end position="26"/>
    </location>
</feature>
<gene>
    <name evidence="4" type="ORF">D3878_18850</name>
</gene>
<dbReference type="InterPro" id="IPR010126">
    <property type="entry name" value="Esterase_phb"/>
</dbReference>
<dbReference type="Proteomes" id="UP000266327">
    <property type="component" value="Unassembled WGS sequence"/>
</dbReference>
<proteinExistence type="predicted"/>
<evidence type="ECO:0000313" key="5">
    <source>
        <dbReference type="Proteomes" id="UP000266327"/>
    </source>
</evidence>
<dbReference type="RefSeq" id="WP_119786893.1">
    <property type="nucleotide sequence ID" value="NZ_QYUQ01000002.1"/>
</dbReference>
<dbReference type="NCBIfam" id="TIGR01840">
    <property type="entry name" value="esterase_phb"/>
    <property type="match status" value="1"/>
</dbReference>
<keyword evidence="2" id="KW-0378">Hydrolase</keyword>
<comment type="caution">
    <text evidence="4">The sequence shown here is derived from an EMBL/GenBank/DDBJ whole genome shotgun (WGS) entry which is preliminary data.</text>
</comment>
<dbReference type="PANTHER" id="PTHR43037">
    <property type="entry name" value="UNNAMED PRODUCT-RELATED"/>
    <property type="match status" value="1"/>
</dbReference>
<sequence length="429" mass="44201">MRDAFKAAFKHSLIATALLVPFAAQAATAGPGTWSGNQTWAADAAHGGNLTGYYYWPATQPVHANGKRALVLVLHGCAQTAANDVINGTDGGYNWKGVADQYGAVVLAPNATGNVAGYHCWDYYGTSHSRTAGHPGVLLDLINRFKNDAQYEIDPNQVYVTGLSSGGGQTMVMGCLAPDVFAGIGNNAGPSLGTTSGQIGSVPSGYTATTAKNNCLNLAGSNSSHFSTQIASAIWGDMDFTVGQAYGPLNMDAMRMVYGGSFTSASLTVSGGGSGSKHTDANGKLRTSQIAVAGLSHAWPAGAGGQNTNYVNNTKVHYPNYIMDFWFTNNLRAGSGGGTTTTTAAGTTTTTAAATTTTTTATTTTTTVAGGACFNASNYAHVSAGRAYNSAGYAKANGSNQNMGLNNTFYTSKLRETGTNYYIIDSTCP</sequence>
<evidence type="ECO:0000256" key="2">
    <source>
        <dbReference type="ARBA" id="ARBA00022801"/>
    </source>
</evidence>
<dbReference type="OrthoDB" id="8708709at2"/>